<dbReference type="Gene3D" id="1.20.1530.20">
    <property type="match status" value="1"/>
</dbReference>
<proteinExistence type="predicted"/>
<keyword evidence="2" id="KW-1185">Reference proteome</keyword>
<comment type="caution">
    <text evidence="1">The sequence shown here is derived from an EMBL/GenBank/DDBJ whole genome shotgun (WGS) entry which is preliminary data.</text>
</comment>
<evidence type="ECO:0000313" key="2">
    <source>
        <dbReference type="Proteomes" id="UP000766698"/>
    </source>
</evidence>
<dbReference type="InterPro" id="IPR038770">
    <property type="entry name" value="Na+/solute_symporter_sf"/>
</dbReference>
<name>A0ABR6ELB7_9ACTN</name>
<accession>A0ABR6ELB7</accession>
<reference evidence="2" key="1">
    <citation type="journal article" date="2020" name="Syst. Appl. Microbiol.">
        <title>Streptomyces alkaliterrae sp. nov., isolated from an alkaline soil, and emended descriptions of Streptomyces alkaliphilus, Streptomyces calidiresistens and Streptomyces durbertensis.</title>
        <authorList>
            <person name="Swiecimska M."/>
            <person name="Golinska P."/>
            <person name="Nouioui I."/>
            <person name="Wypij M."/>
            <person name="Rai M."/>
            <person name="Sangal V."/>
            <person name="Goodfellow M."/>
        </authorList>
    </citation>
    <scope>NUCLEOTIDE SEQUENCE [LARGE SCALE GENOMIC DNA]</scope>
    <source>
        <strain evidence="2">DSM 104538</strain>
    </source>
</reference>
<protein>
    <submittedName>
        <fullName evidence="1">Cation/H(+) antiporter</fullName>
    </submittedName>
</protein>
<evidence type="ECO:0000313" key="1">
    <source>
        <dbReference type="EMBL" id="MBB1246110.1"/>
    </source>
</evidence>
<sequence>MHADLVGLGAVLLIAGLVARGARRIGLPSVPCYMLVGILLGPGTP</sequence>
<organism evidence="1 2">
    <name type="scientific">Streptomyces durbertensis</name>
    <dbReference type="NCBI Taxonomy" id="2448886"/>
    <lineage>
        <taxon>Bacteria</taxon>
        <taxon>Bacillati</taxon>
        <taxon>Actinomycetota</taxon>
        <taxon>Actinomycetes</taxon>
        <taxon>Kitasatosporales</taxon>
        <taxon>Streptomycetaceae</taxon>
        <taxon>Streptomyces</taxon>
    </lineage>
</organism>
<gene>
    <name evidence="1" type="ORF">GL263_21505</name>
</gene>
<dbReference type="Proteomes" id="UP000766698">
    <property type="component" value="Unassembled WGS sequence"/>
</dbReference>
<feature type="non-terminal residue" evidence="1">
    <location>
        <position position="45"/>
    </location>
</feature>
<dbReference type="EMBL" id="WMLF01000408">
    <property type="protein sequence ID" value="MBB1246110.1"/>
    <property type="molecule type" value="Genomic_DNA"/>
</dbReference>